<keyword evidence="12" id="KW-0812">Transmembrane</keyword>
<dbReference type="InterPro" id="IPR003782">
    <property type="entry name" value="SCO1/SenC"/>
</dbReference>
<evidence type="ECO:0000256" key="3">
    <source>
        <dbReference type="ARBA" id="ARBA00022723"/>
    </source>
</evidence>
<name>A0AAV5RDF7_STABA</name>
<feature type="region of interest" description="Disordered" evidence="11">
    <location>
        <begin position="29"/>
        <end position="59"/>
    </location>
</feature>
<dbReference type="GO" id="GO:0016531">
    <property type="term" value="F:copper chaperone activity"/>
    <property type="evidence" value="ECO:0007669"/>
    <property type="project" value="InterPro"/>
</dbReference>
<dbReference type="GO" id="GO:0006878">
    <property type="term" value="P:intracellular copper ion homeostasis"/>
    <property type="evidence" value="ECO:0007669"/>
    <property type="project" value="UniProtKB-UniRule"/>
</dbReference>
<dbReference type="InterPro" id="IPR036249">
    <property type="entry name" value="Thioredoxin-like_sf"/>
</dbReference>
<dbReference type="AlphaFoldDB" id="A0AAV5RDF7"/>
<evidence type="ECO:0000256" key="6">
    <source>
        <dbReference type="ARBA" id="ARBA00023128"/>
    </source>
</evidence>
<dbReference type="PANTHER" id="PTHR12151">
    <property type="entry name" value="ELECTRON TRANSPORT PROTIN SCO1/SENC FAMILY MEMBER"/>
    <property type="match status" value="1"/>
</dbReference>
<evidence type="ECO:0000256" key="12">
    <source>
        <dbReference type="SAM" id="Phobius"/>
    </source>
</evidence>
<dbReference type="PANTHER" id="PTHR12151:SF5">
    <property type="entry name" value="AT19154P"/>
    <property type="match status" value="1"/>
</dbReference>
<dbReference type="GO" id="GO:0005507">
    <property type="term" value="F:copper ion binding"/>
    <property type="evidence" value="ECO:0007669"/>
    <property type="project" value="InterPro"/>
</dbReference>
<evidence type="ECO:0000256" key="8">
    <source>
        <dbReference type="PIRNR" id="PIRNR037736"/>
    </source>
</evidence>
<feature type="binding site" evidence="9">
    <location>
        <position position="160"/>
    </location>
    <ligand>
        <name>Cu cation</name>
        <dbReference type="ChEBI" id="CHEBI:23378"/>
    </ligand>
</feature>
<protein>
    <submittedName>
        <fullName evidence="14">Cu-binding protein</fullName>
    </submittedName>
</protein>
<proteinExistence type="inferred from homology"/>
<dbReference type="GO" id="GO:0033617">
    <property type="term" value="P:mitochondrial respiratory chain complex IV assembly"/>
    <property type="evidence" value="ECO:0007669"/>
    <property type="project" value="TreeGrafter"/>
</dbReference>
<dbReference type="Pfam" id="PF02630">
    <property type="entry name" value="SCO1-SenC"/>
    <property type="match status" value="1"/>
</dbReference>
<dbReference type="GO" id="GO:0045454">
    <property type="term" value="P:cell redox homeostasis"/>
    <property type="evidence" value="ECO:0007669"/>
    <property type="project" value="UniProtKB-ARBA"/>
</dbReference>
<gene>
    <name evidence="14" type="ORF">DASB73_005280</name>
</gene>
<feature type="disulfide bond" description="Redox-active" evidence="10">
    <location>
        <begin position="156"/>
        <end position="160"/>
    </location>
</feature>
<evidence type="ECO:0000256" key="9">
    <source>
        <dbReference type="PIRSR" id="PIRSR037736-1"/>
    </source>
</evidence>
<dbReference type="SUPFAM" id="SSF52833">
    <property type="entry name" value="Thioredoxin-like"/>
    <property type="match status" value="1"/>
</dbReference>
<evidence type="ECO:0000256" key="7">
    <source>
        <dbReference type="ARBA" id="ARBA00023136"/>
    </source>
</evidence>
<sequence length="300" mass="34379">MLCRTNRQALKLTALQPLIRTFPRYSLRSYSNQSQEPESSSPADSKGELQNGKPKKPLSRVVIGSGTRVRKGSNQLPTRTVWRSLLIMILGGGGIAYFFQREKKRLEVRRQEKERQGIGKPLIGGPFKLTDMNGNTFTDKDLLNKFSIIYFGFTMCPDVCPEELDILAYVLNETNKDPNNKKLQPLFVTCDPARDTPEVLKEYLADFHPDILGLTGTYQQIKDICKKYRVYFSTPPNVKPGQNYLVDHSIFFYLMDPEGKFIDVIGRNYTGPEALEKVKEHLDAWRPSDAEDLPWYKNIF</sequence>
<evidence type="ECO:0000256" key="2">
    <source>
        <dbReference type="ARBA" id="ARBA00010996"/>
    </source>
</evidence>
<keyword evidence="3 9" id="KW-0479">Metal-binding</keyword>
<dbReference type="PIRSF" id="PIRSF037736">
    <property type="entry name" value="SCO1"/>
    <property type="match status" value="1"/>
</dbReference>
<feature type="binding site" evidence="9">
    <location>
        <position position="156"/>
    </location>
    <ligand>
        <name>Cu cation</name>
        <dbReference type="ChEBI" id="CHEBI:23378"/>
    </ligand>
</feature>
<evidence type="ECO:0000313" key="15">
    <source>
        <dbReference type="Proteomes" id="UP001362899"/>
    </source>
</evidence>
<keyword evidence="10" id="KW-1015">Disulfide bond</keyword>
<feature type="transmembrane region" description="Helical" evidence="12">
    <location>
        <begin position="81"/>
        <end position="99"/>
    </location>
</feature>
<evidence type="ECO:0000256" key="10">
    <source>
        <dbReference type="PIRSR" id="PIRSR603782-2"/>
    </source>
</evidence>
<reference evidence="14 15" key="1">
    <citation type="journal article" date="2023" name="Elife">
        <title>Identification of key yeast species and microbe-microbe interactions impacting larval growth of Drosophila in the wild.</title>
        <authorList>
            <person name="Mure A."/>
            <person name="Sugiura Y."/>
            <person name="Maeda R."/>
            <person name="Honda K."/>
            <person name="Sakurai N."/>
            <person name="Takahashi Y."/>
            <person name="Watada M."/>
            <person name="Katoh T."/>
            <person name="Gotoh A."/>
            <person name="Gotoh Y."/>
            <person name="Taniguchi I."/>
            <person name="Nakamura K."/>
            <person name="Hayashi T."/>
            <person name="Katayama T."/>
            <person name="Uemura T."/>
            <person name="Hattori Y."/>
        </authorList>
    </citation>
    <scope>NUCLEOTIDE SEQUENCE [LARGE SCALE GENOMIC DNA]</scope>
    <source>
        <strain evidence="14 15">SB-73</strain>
    </source>
</reference>
<keyword evidence="4 8" id="KW-0999">Mitochondrion inner membrane</keyword>
<keyword evidence="6 8" id="KW-0496">Mitochondrion</keyword>
<comment type="subcellular location">
    <subcellularLocation>
        <location evidence="1 8">Mitochondrion inner membrane</location>
    </subcellularLocation>
</comment>
<comment type="similarity">
    <text evidence="2 8">Belongs to the SCO1/2 family.</text>
</comment>
<feature type="binding site" evidence="9">
    <location>
        <position position="248"/>
    </location>
    <ligand>
        <name>Cu cation</name>
        <dbReference type="ChEBI" id="CHEBI:23378"/>
    </ligand>
</feature>
<dbReference type="InterPro" id="IPR013766">
    <property type="entry name" value="Thioredoxin_domain"/>
</dbReference>
<keyword evidence="7 12" id="KW-0472">Membrane</keyword>
<dbReference type="CDD" id="cd02968">
    <property type="entry name" value="SCO"/>
    <property type="match status" value="1"/>
</dbReference>
<evidence type="ECO:0000256" key="5">
    <source>
        <dbReference type="ARBA" id="ARBA00023008"/>
    </source>
</evidence>
<evidence type="ECO:0000256" key="11">
    <source>
        <dbReference type="SAM" id="MobiDB-lite"/>
    </source>
</evidence>
<dbReference type="InterPro" id="IPR017276">
    <property type="entry name" value="Synth_of_cyt-c-oxidase_Sco1/2"/>
</dbReference>
<keyword evidence="5 9" id="KW-0186">Copper</keyword>
<dbReference type="Gene3D" id="3.40.30.10">
    <property type="entry name" value="Glutaredoxin"/>
    <property type="match status" value="1"/>
</dbReference>
<evidence type="ECO:0000256" key="1">
    <source>
        <dbReference type="ARBA" id="ARBA00004273"/>
    </source>
</evidence>
<dbReference type="PROSITE" id="PS51352">
    <property type="entry name" value="THIOREDOXIN_2"/>
    <property type="match status" value="1"/>
</dbReference>
<feature type="domain" description="Thioredoxin" evidence="13">
    <location>
        <begin position="118"/>
        <end position="287"/>
    </location>
</feature>
<dbReference type="Proteomes" id="UP001362899">
    <property type="component" value="Unassembled WGS sequence"/>
</dbReference>
<feature type="compositionally biased region" description="Low complexity" evidence="11">
    <location>
        <begin position="29"/>
        <end position="42"/>
    </location>
</feature>
<organism evidence="14 15">
    <name type="scientific">Starmerella bacillaris</name>
    <name type="common">Yeast</name>
    <name type="synonym">Candida zemplinina</name>
    <dbReference type="NCBI Taxonomy" id="1247836"/>
    <lineage>
        <taxon>Eukaryota</taxon>
        <taxon>Fungi</taxon>
        <taxon>Dikarya</taxon>
        <taxon>Ascomycota</taxon>
        <taxon>Saccharomycotina</taxon>
        <taxon>Dipodascomycetes</taxon>
        <taxon>Dipodascales</taxon>
        <taxon>Trichomonascaceae</taxon>
        <taxon>Starmerella</taxon>
    </lineage>
</organism>
<keyword evidence="12" id="KW-1133">Transmembrane helix</keyword>
<accession>A0AAV5RDF7</accession>
<dbReference type="GO" id="GO:0005743">
    <property type="term" value="C:mitochondrial inner membrane"/>
    <property type="evidence" value="ECO:0007669"/>
    <property type="project" value="UniProtKB-SubCell"/>
</dbReference>
<comment type="caution">
    <text evidence="14">The sequence shown here is derived from an EMBL/GenBank/DDBJ whole genome shotgun (WGS) entry which is preliminary data.</text>
</comment>
<evidence type="ECO:0000259" key="13">
    <source>
        <dbReference type="PROSITE" id="PS51352"/>
    </source>
</evidence>
<keyword evidence="15" id="KW-1185">Reference proteome</keyword>
<dbReference type="EMBL" id="BTGC01000003">
    <property type="protein sequence ID" value="GMM49570.1"/>
    <property type="molecule type" value="Genomic_DNA"/>
</dbReference>
<dbReference type="FunFam" id="3.40.30.10:FF:000013">
    <property type="entry name" value="Blast:Protein SCO1 homolog, mitochondrial"/>
    <property type="match status" value="1"/>
</dbReference>
<evidence type="ECO:0000256" key="4">
    <source>
        <dbReference type="ARBA" id="ARBA00022792"/>
    </source>
</evidence>
<evidence type="ECO:0000313" key="14">
    <source>
        <dbReference type="EMBL" id="GMM49570.1"/>
    </source>
</evidence>